<dbReference type="Pfam" id="PF22263">
    <property type="entry name" value="DUF6951"/>
    <property type="match status" value="1"/>
</dbReference>
<dbReference type="RefSeq" id="WP_149487470.1">
    <property type="nucleotide sequence ID" value="NZ_CP036150.1"/>
</dbReference>
<dbReference type="Proteomes" id="UP000324209">
    <property type="component" value="Chromosome"/>
</dbReference>
<dbReference type="AlphaFoldDB" id="A0A5C1QMS3"/>
<accession>A0A5C1QMS3</accession>
<evidence type="ECO:0000313" key="1">
    <source>
        <dbReference type="EMBL" id="QEN09395.1"/>
    </source>
</evidence>
<reference evidence="1 2" key="1">
    <citation type="submission" date="2019-02" db="EMBL/GenBank/DDBJ databases">
        <title>Complete Genome Sequence and Methylome Analysis of free living Spirochaetas.</title>
        <authorList>
            <person name="Fomenkov A."/>
            <person name="Dubinina G."/>
            <person name="Leshcheva N."/>
            <person name="Mikheeva N."/>
            <person name="Grabovich M."/>
            <person name="Vincze T."/>
            <person name="Roberts R.J."/>
        </authorList>
    </citation>
    <scope>NUCLEOTIDE SEQUENCE [LARGE SCALE GENOMIC DNA]</scope>
    <source>
        <strain evidence="1 2">K2</strain>
    </source>
</reference>
<organism evidence="1 2">
    <name type="scientific">Oceanispirochaeta crateris</name>
    <dbReference type="NCBI Taxonomy" id="2518645"/>
    <lineage>
        <taxon>Bacteria</taxon>
        <taxon>Pseudomonadati</taxon>
        <taxon>Spirochaetota</taxon>
        <taxon>Spirochaetia</taxon>
        <taxon>Spirochaetales</taxon>
        <taxon>Spirochaetaceae</taxon>
        <taxon>Oceanispirochaeta</taxon>
    </lineage>
</organism>
<keyword evidence="2" id="KW-1185">Reference proteome</keyword>
<dbReference type="InterPro" id="IPR054227">
    <property type="entry name" value="DUF6951"/>
</dbReference>
<proteinExistence type="predicted"/>
<sequence>MIKTEICAGVCGLNTTLRAESGDGQNVILDIQSECPDIRAMADSFKSVDAFTACFGPMIESPVYISASRHCSHAACPVPSGIIKTLEAACQLALPADVAIKIEKE</sequence>
<protein>
    <submittedName>
        <fullName evidence="1">Uncharacterized protein</fullName>
    </submittedName>
</protein>
<dbReference type="OrthoDB" id="1807880at2"/>
<dbReference type="KEGG" id="ock:EXM22_15935"/>
<evidence type="ECO:0000313" key="2">
    <source>
        <dbReference type="Proteomes" id="UP000324209"/>
    </source>
</evidence>
<name>A0A5C1QMS3_9SPIO</name>
<dbReference type="EMBL" id="CP036150">
    <property type="protein sequence ID" value="QEN09395.1"/>
    <property type="molecule type" value="Genomic_DNA"/>
</dbReference>
<gene>
    <name evidence="1" type="ORF">EXM22_15935</name>
</gene>